<dbReference type="SUPFAM" id="SSF111337">
    <property type="entry name" value="QueA-like"/>
    <property type="match status" value="1"/>
</dbReference>
<dbReference type="Gene3D" id="3.40.1780.10">
    <property type="entry name" value="QueA-like"/>
    <property type="match status" value="2"/>
</dbReference>
<organism evidence="6 7">
    <name type="scientific">Nibribacter ruber</name>
    <dbReference type="NCBI Taxonomy" id="2698458"/>
    <lineage>
        <taxon>Bacteria</taxon>
        <taxon>Pseudomonadati</taxon>
        <taxon>Bacteroidota</taxon>
        <taxon>Cytophagia</taxon>
        <taxon>Cytophagales</taxon>
        <taxon>Hymenobacteraceae</taxon>
        <taxon>Nibribacter</taxon>
    </lineage>
</organism>
<accession>A0A6P1NTC8</accession>
<sequence>MSAFHPRQISISDYTYDLPEERIAQFPLEERDQSRLLLYQQGRIADARFTDLPNALPAQSLLVFNNTKVVQARLRFQKATGGMIELFCLEPLEPIREVQQAMQQTQSVVWKCLVGNNKRWREGRLEMPLGPSPESGVLNAERLAPAEEGYAIRFSWTQAERTFAEVLEIAGLLPLPPYMNRDAAPEDQNRYQTVYAAAAGAVAAPTAGLHFTPRVLEQLQQRKHQAAFVTLHVGAGTFKPVKSEVMEHHYMHPEQLSVDREMVEQLLRHLGRPVIAVGTTSMRTLESLYWLGVGLSMGSLPTEEDQLLVPQWLPYDQRTSLSVQEALESIIHYLDQQGLTHLQATTRILIAPGYQFKLCTGLITNFHQPTSTLLLLVAALIGPAWQKVYKHALANNYRFLSYGDSSLLLP</sequence>
<keyword evidence="1 5" id="KW-0963">Cytoplasm</keyword>
<dbReference type="Proteomes" id="UP000464214">
    <property type="component" value="Chromosome"/>
</dbReference>
<protein>
    <recommendedName>
        <fullName evidence="5">S-adenosylmethionine:tRNA ribosyltransferase-isomerase</fullName>
        <ecNumber evidence="5">2.4.99.17</ecNumber>
    </recommendedName>
    <alternativeName>
        <fullName evidence="5">Queuosine biosynthesis protein QueA</fullName>
    </alternativeName>
</protein>
<dbReference type="Pfam" id="PF02547">
    <property type="entry name" value="Queuosine_synth"/>
    <property type="match status" value="1"/>
</dbReference>
<dbReference type="GO" id="GO:0051075">
    <property type="term" value="F:S-adenosylmethionine:tRNA ribosyltransferase-isomerase activity"/>
    <property type="evidence" value="ECO:0007669"/>
    <property type="project" value="UniProtKB-EC"/>
</dbReference>
<dbReference type="EMBL" id="CP047897">
    <property type="protein sequence ID" value="QHL87126.1"/>
    <property type="molecule type" value="Genomic_DNA"/>
</dbReference>
<proteinExistence type="inferred from homology"/>
<reference evidence="6 7" key="1">
    <citation type="submission" date="2020-01" db="EMBL/GenBank/DDBJ databases">
        <authorList>
            <person name="Kim M."/>
        </authorList>
    </citation>
    <scope>NUCLEOTIDE SEQUENCE [LARGE SCALE GENOMIC DNA]</scope>
    <source>
        <strain evidence="6 7">BT10</strain>
    </source>
</reference>
<dbReference type="AlphaFoldDB" id="A0A6P1NTC8"/>
<comment type="subunit">
    <text evidence="5">Monomer.</text>
</comment>
<evidence type="ECO:0000256" key="1">
    <source>
        <dbReference type="ARBA" id="ARBA00022490"/>
    </source>
</evidence>
<name>A0A6P1NTC8_9BACT</name>
<dbReference type="PANTHER" id="PTHR30307:SF0">
    <property type="entry name" value="S-ADENOSYLMETHIONINE:TRNA RIBOSYLTRANSFERASE-ISOMERASE"/>
    <property type="match status" value="1"/>
</dbReference>
<dbReference type="HAMAP" id="MF_00113">
    <property type="entry name" value="QueA"/>
    <property type="match status" value="1"/>
</dbReference>
<dbReference type="UniPathway" id="UPA00392"/>
<dbReference type="EC" id="2.4.99.17" evidence="5"/>
<evidence type="ECO:0000313" key="7">
    <source>
        <dbReference type="Proteomes" id="UP000464214"/>
    </source>
</evidence>
<evidence type="ECO:0000256" key="4">
    <source>
        <dbReference type="ARBA" id="ARBA00022785"/>
    </source>
</evidence>
<comment type="catalytic activity">
    <reaction evidence="5">
        <text>7-aminomethyl-7-carbaguanosine(34) in tRNA + S-adenosyl-L-methionine = epoxyqueuosine(34) in tRNA + adenine + L-methionine + 2 H(+)</text>
        <dbReference type="Rhea" id="RHEA:32155"/>
        <dbReference type="Rhea" id="RHEA-COMP:10342"/>
        <dbReference type="Rhea" id="RHEA-COMP:18582"/>
        <dbReference type="ChEBI" id="CHEBI:15378"/>
        <dbReference type="ChEBI" id="CHEBI:16708"/>
        <dbReference type="ChEBI" id="CHEBI:57844"/>
        <dbReference type="ChEBI" id="CHEBI:59789"/>
        <dbReference type="ChEBI" id="CHEBI:82833"/>
        <dbReference type="ChEBI" id="CHEBI:194443"/>
        <dbReference type="EC" id="2.4.99.17"/>
    </reaction>
</comment>
<evidence type="ECO:0000313" key="6">
    <source>
        <dbReference type="EMBL" id="QHL87126.1"/>
    </source>
</evidence>
<dbReference type="InterPro" id="IPR036100">
    <property type="entry name" value="QueA_sf"/>
</dbReference>
<gene>
    <name evidence="5" type="primary">queA</name>
    <name evidence="6" type="ORF">GU926_06655</name>
</gene>
<dbReference type="InterPro" id="IPR003699">
    <property type="entry name" value="QueA"/>
</dbReference>
<keyword evidence="3 5" id="KW-0949">S-adenosyl-L-methionine</keyword>
<dbReference type="PANTHER" id="PTHR30307">
    <property type="entry name" value="S-ADENOSYLMETHIONINE:TRNA RIBOSYLTRANSFERASE-ISOMERASE"/>
    <property type="match status" value="1"/>
</dbReference>
<comment type="similarity">
    <text evidence="5">Belongs to the QueA family.</text>
</comment>
<keyword evidence="7" id="KW-1185">Reference proteome</keyword>
<evidence type="ECO:0000256" key="2">
    <source>
        <dbReference type="ARBA" id="ARBA00022679"/>
    </source>
</evidence>
<evidence type="ECO:0000256" key="5">
    <source>
        <dbReference type="HAMAP-Rule" id="MF_00113"/>
    </source>
</evidence>
<dbReference type="KEGG" id="nib:GU926_06655"/>
<dbReference type="InterPro" id="IPR042118">
    <property type="entry name" value="QueA_dom1"/>
</dbReference>
<keyword evidence="4 5" id="KW-0671">Queuosine biosynthesis</keyword>
<comment type="subcellular location">
    <subcellularLocation>
        <location evidence="5">Cytoplasm</location>
    </subcellularLocation>
</comment>
<comment type="function">
    <text evidence="5">Transfers and isomerizes the ribose moiety from AdoMet to the 7-aminomethyl group of 7-deazaguanine (preQ1-tRNA) to give epoxyqueuosine (oQ-tRNA).</text>
</comment>
<evidence type="ECO:0000256" key="3">
    <source>
        <dbReference type="ARBA" id="ARBA00022691"/>
    </source>
</evidence>
<keyword evidence="2 5" id="KW-0808">Transferase</keyword>
<dbReference type="GO" id="GO:0005737">
    <property type="term" value="C:cytoplasm"/>
    <property type="evidence" value="ECO:0007669"/>
    <property type="project" value="UniProtKB-SubCell"/>
</dbReference>
<keyword evidence="6" id="KW-0413">Isomerase</keyword>
<dbReference type="GO" id="GO:0008616">
    <property type="term" value="P:tRNA queuosine(34) biosynthetic process"/>
    <property type="evidence" value="ECO:0007669"/>
    <property type="project" value="UniProtKB-UniRule"/>
</dbReference>
<dbReference type="RefSeq" id="WP_160690224.1">
    <property type="nucleotide sequence ID" value="NZ_CP047897.1"/>
</dbReference>
<comment type="pathway">
    <text evidence="5">tRNA modification; tRNA-queuosine biosynthesis.</text>
</comment>